<dbReference type="SUPFAM" id="SSF51430">
    <property type="entry name" value="NAD(P)-linked oxidoreductase"/>
    <property type="match status" value="1"/>
</dbReference>
<dbReference type="Proteomes" id="UP001154860">
    <property type="component" value="Unassembled WGS sequence"/>
</dbReference>
<proteinExistence type="inferred from homology"/>
<sequence length="284" mass="31635">MELVPRIASAPLIFLNDGVQIPQLGFGVWKLDDAQAYEAAKAALAAGYRHIDTAVSYGNEAGVGRAVAESELPRERIFITTKLWNTDQGFDSTLRAFDVSMQRLGLETLDLYLIHWAIPKKGAYRETWKAFVRLKQEGRVRSIGVSNFNVEHLTNIMDDTGVVPSVNQIEVHPDFNQANLSKWCHQQGIITASWSPLGQGGELLKMPLFAEIAQRHGKTPAHVILRWHLQNGHVPISRSTNTQRMAANLDIFNFELSSDELEAIAQLKQTGRLGPDPETIEMGL</sequence>
<dbReference type="PROSITE" id="PS00798">
    <property type="entry name" value="ALDOKETO_REDUCTASE_1"/>
    <property type="match status" value="1"/>
</dbReference>
<dbReference type="PIRSF" id="PIRSF000097">
    <property type="entry name" value="AKR"/>
    <property type="match status" value="1"/>
</dbReference>
<gene>
    <name evidence="8" type="ORF">JWR99_07315</name>
</gene>
<feature type="binding site" evidence="5">
    <location>
        <position position="115"/>
    </location>
    <ligand>
        <name>substrate</name>
    </ligand>
</feature>
<evidence type="ECO:0000256" key="5">
    <source>
        <dbReference type="PIRSR" id="PIRSR000097-2"/>
    </source>
</evidence>
<keyword evidence="3" id="KW-0560">Oxidoreductase</keyword>
<dbReference type="PANTHER" id="PTHR43827">
    <property type="entry name" value="2,5-DIKETO-D-GLUCONIC ACID REDUCTASE"/>
    <property type="match status" value="1"/>
</dbReference>
<keyword evidence="9" id="KW-1185">Reference proteome</keyword>
<keyword evidence="2" id="KW-0521">NADP</keyword>
<accession>A0A9X0YAX6</accession>
<feature type="active site" description="Proton donor" evidence="4">
    <location>
        <position position="57"/>
    </location>
</feature>
<dbReference type="InterPro" id="IPR036812">
    <property type="entry name" value="NAD(P)_OxRdtase_dom_sf"/>
</dbReference>
<dbReference type="EMBL" id="JAFHKJ010000028">
    <property type="protein sequence ID" value="MBN2975797.1"/>
    <property type="molecule type" value="Genomic_DNA"/>
</dbReference>
<dbReference type="AlphaFoldDB" id="A0A9X0YAX6"/>
<dbReference type="InterPro" id="IPR020471">
    <property type="entry name" value="AKR"/>
</dbReference>
<dbReference type="PANTHER" id="PTHR43827:SF3">
    <property type="entry name" value="NADP-DEPENDENT OXIDOREDUCTASE DOMAIN-CONTAINING PROTEIN"/>
    <property type="match status" value="1"/>
</dbReference>
<evidence type="ECO:0000256" key="6">
    <source>
        <dbReference type="PIRSR" id="PIRSR000097-3"/>
    </source>
</evidence>
<reference evidence="8 9" key="2">
    <citation type="journal article" date="2023" name="Plant Pathol.">
        <title>Dismantling and reorganizing Pseudomonas marginalis sensu#lato.</title>
        <authorList>
            <person name="Sawada H."/>
            <person name="Fujikawa T."/>
            <person name="Satou M."/>
        </authorList>
    </citation>
    <scope>NUCLEOTIDE SEQUENCE [LARGE SCALE GENOMIC DNA]</scope>
    <source>
        <strain evidence="8 9">MAFF 301381</strain>
    </source>
</reference>
<comment type="caution">
    <text evidence="8">The sequence shown here is derived from an EMBL/GenBank/DDBJ whole genome shotgun (WGS) entry which is preliminary data.</text>
</comment>
<dbReference type="PROSITE" id="PS00062">
    <property type="entry name" value="ALDOKETO_REDUCTASE_2"/>
    <property type="match status" value="1"/>
</dbReference>
<dbReference type="RefSeq" id="WP_205489426.1">
    <property type="nucleotide sequence ID" value="NZ_JAFHKI010000024.1"/>
</dbReference>
<reference evidence="8 9" key="1">
    <citation type="journal article" date="2021" name="Int. J. Syst. Evol. Microbiol.">
        <title>Pseudomonas lactucae sp. nov., a pathogen causing bacterial rot of lettuce in Japan.</title>
        <authorList>
            <person name="Sawada H."/>
            <person name="Fujikawa T."/>
            <person name="Satou M."/>
        </authorList>
    </citation>
    <scope>NUCLEOTIDE SEQUENCE [LARGE SCALE GENOMIC DNA]</scope>
    <source>
        <strain evidence="8 9">MAFF 301381</strain>
    </source>
</reference>
<dbReference type="InterPro" id="IPR023210">
    <property type="entry name" value="NADP_OxRdtase_dom"/>
</dbReference>
<evidence type="ECO:0000256" key="3">
    <source>
        <dbReference type="ARBA" id="ARBA00023002"/>
    </source>
</evidence>
<organism evidence="8 9">
    <name type="scientific">Pseudomonas lactucae</name>
    <dbReference type="NCBI Taxonomy" id="2813360"/>
    <lineage>
        <taxon>Bacteria</taxon>
        <taxon>Pseudomonadati</taxon>
        <taxon>Pseudomonadota</taxon>
        <taxon>Gammaproteobacteria</taxon>
        <taxon>Pseudomonadales</taxon>
        <taxon>Pseudomonadaceae</taxon>
        <taxon>Pseudomonas</taxon>
    </lineage>
</organism>
<feature type="site" description="Lowers pKa of active site Tyr" evidence="6">
    <location>
        <position position="82"/>
    </location>
</feature>
<dbReference type="GO" id="GO:0016616">
    <property type="term" value="F:oxidoreductase activity, acting on the CH-OH group of donors, NAD or NADP as acceptor"/>
    <property type="evidence" value="ECO:0007669"/>
    <property type="project" value="UniProtKB-ARBA"/>
</dbReference>
<feature type="domain" description="NADP-dependent oxidoreductase" evidence="7">
    <location>
        <begin position="24"/>
        <end position="267"/>
    </location>
</feature>
<dbReference type="Pfam" id="PF00248">
    <property type="entry name" value="Aldo_ket_red"/>
    <property type="match status" value="1"/>
</dbReference>
<dbReference type="PRINTS" id="PR00069">
    <property type="entry name" value="ALDKETRDTASE"/>
</dbReference>
<evidence type="ECO:0000256" key="4">
    <source>
        <dbReference type="PIRSR" id="PIRSR000097-1"/>
    </source>
</evidence>
<dbReference type="Gene3D" id="3.20.20.100">
    <property type="entry name" value="NADP-dependent oxidoreductase domain"/>
    <property type="match status" value="1"/>
</dbReference>
<dbReference type="InterPro" id="IPR018170">
    <property type="entry name" value="Aldo/ket_reductase_CS"/>
</dbReference>
<comment type="similarity">
    <text evidence="1">Belongs to the aldo/keto reductase family.</text>
</comment>
<evidence type="ECO:0000313" key="8">
    <source>
        <dbReference type="EMBL" id="MBN2975797.1"/>
    </source>
</evidence>
<name>A0A9X0YAX6_9PSED</name>
<evidence type="ECO:0000256" key="1">
    <source>
        <dbReference type="ARBA" id="ARBA00007905"/>
    </source>
</evidence>
<evidence type="ECO:0000313" key="9">
    <source>
        <dbReference type="Proteomes" id="UP001154860"/>
    </source>
</evidence>
<evidence type="ECO:0000259" key="7">
    <source>
        <dbReference type="Pfam" id="PF00248"/>
    </source>
</evidence>
<protein>
    <submittedName>
        <fullName evidence="8">Aldo/keto reductase</fullName>
    </submittedName>
</protein>
<evidence type="ECO:0000256" key="2">
    <source>
        <dbReference type="ARBA" id="ARBA00022857"/>
    </source>
</evidence>
<dbReference type="FunFam" id="3.20.20.100:FF:000015">
    <property type="entry name" value="Oxidoreductase, aldo/keto reductase family"/>
    <property type="match status" value="1"/>
</dbReference>